<sequence length="206" mass="23386">MRQIGDAQAISWRGSGCCYYAKLITKVVTAANTTITAAEVPIPAAITAAALTLTVALRRRTKGVVIRDPEESTTITSIIVHSEAKSKDKGKRILVEEHKPLKKQAQIEQDEKYARELEAELNITIDWDEAMDHVNKKAKEDNDVKRYQAIKRKPQTEAQARKNMMVYLKNVVGFKIEYFKGMSYDDIRHIFEAKINSNMAFLQKTK</sequence>
<organism evidence="1">
    <name type="scientific">Tanacetum cinerariifolium</name>
    <name type="common">Dalmatian daisy</name>
    <name type="synonym">Chrysanthemum cinerariifolium</name>
    <dbReference type="NCBI Taxonomy" id="118510"/>
    <lineage>
        <taxon>Eukaryota</taxon>
        <taxon>Viridiplantae</taxon>
        <taxon>Streptophyta</taxon>
        <taxon>Embryophyta</taxon>
        <taxon>Tracheophyta</taxon>
        <taxon>Spermatophyta</taxon>
        <taxon>Magnoliopsida</taxon>
        <taxon>eudicotyledons</taxon>
        <taxon>Gunneridae</taxon>
        <taxon>Pentapetalae</taxon>
        <taxon>asterids</taxon>
        <taxon>campanulids</taxon>
        <taxon>Asterales</taxon>
        <taxon>Asteraceae</taxon>
        <taxon>Asteroideae</taxon>
        <taxon>Anthemideae</taxon>
        <taxon>Anthemidinae</taxon>
        <taxon>Tanacetum</taxon>
    </lineage>
</organism>
<protein>
    <submittedName>
        <fullName evidence="1">Uncharacterized protein</fullName>
    </submittedName>
</protein>
<gene>
    <name evidence="1" type="ORF">Tci_048774</name>
</gene>
<comment type="caution">
    <text evidence="1">The sequence shown here is derived from an EMBL/GenBank/DDBJ whole genome shotgun (WGS) entry which is preliminary data.</text>
</comment>
<dbReference type="EMBL" id="BKCJ010007346">
    <property type="protein sequence ID" value="GEU76796.1"/>
    <property type="molecule type" value="Genomic_DNA"/>
</dbReference>
<reference evidence="1" key="1">
    <citation type="journal article" date="2019" name="Sci. Rep.">
        <title>Draft genome of Tanacetum cinerariifolium, the natural source of mosquito coil.</title>
        <authorList>
            <person name="Yamashiro T."/>
            <person name="Shiraishi A."/>
            <person name="Satake H."/>
            <person name="Nakayama K."/>
        </authorList>
    </citation>
    <scope>NUCLEOTIDE SEQUENCE</scope>
</reference>
<accession>A0A6L2MS32</accession>
<proteinExistence type="predicted"/>
<name>A0A6L2MS32_TANCI</name>
<evidence type="ECO:0000313" key="1">
    <source>
        <dbReference type="EMBL" id="GEU76796.1"/>
    </source>
</evidence>
<dbReference type="AlphaFoldDB" id="A0A6L2MS32"/>